<name>A0ABR3ME35_9TELE</name>
<reference evidence="1 2" key="1">
    <citation type="submission" date="2023-09" db="EMBL/GenBank/DDBJ databases">
        <authorList>
            <person name="Wang M."/>
        </authorList>
    </citation>
    <scope>NUCLEOTIDE SEQUENCE [LARGE SCALE GENOMIC DNA]</scope>
    <source>
        <strain evidence="1">GT-2023</strain>
        <tissue evidence="1">Liver</tissue>
    </source>
</reference>
<gene>
    <name evidence="1" type="ORF">QQF64_007477</name>
</gene>
<dbReference type="EMBL" id="JAYMGO010000014">
    <property type="protein sequence ID" value="KAL1262212.1"/>
    <property type="molecule type" value="Genomic_DNA"/>
</dbReference>
<dbReference type="Proteomes" id="UP001558613">
    <property type="component" value="Unassembled WGS sequence"/>
</dbReference>
<organism evidence="1 2">
    <name type="scientific">Cirrhinus molitorella</name>
    <name type="common">mud carp</name>
    <dbReference type="NCBI Taxonomy" id="172907"/>
    <lineage>
        <taxon>Eukaryota</taxon>
        <taxon>Metazoa</taxon>
        <taxon>Chordata</taxon>
        <taxon>Craniata</taxon>
        <taxon>Vertebrata</taxon>
        <taxon>Euteleostomi</taxon>
        <taxon>Actinopterygii</taxon>
        <taxon>Neopterygii</taxon>
        <taxon>Teleostei</taxon>
        <taxon>Ostariophysi</taxon>
        <taxon>Cypriniformes</taxon>
        <taxon>Cyprinidae</taxon>
        <taxon>Labeoninae</taxon>
        <taxon>Labeonini</taxon>
        <taxon>Cirrhinus</taxon>
    </lineage>
</organism>
<comment type="caution">
    <text evidence="1">The sequence shown here is derived from an EMBL/GenBank/DDBJ whole genome shotgun (WGS) entry which is preliminary data.</text>
</comment>
<evidence type="ECO:0000313" key="2">
    <source>
        <dbReference type="Proteomes" id="UP001558613"/>
    </source>
</evidence>
<evidence type="ECO:0000313" key="1">
    <source>
        <dbReference type="EMBL" id="KAL1262212.1"/>
    </source>
</evidence>
<accession>A0ABR3ME35</accession>
<keyword evidence="2" id="KW-1185">Reference proteome</keyword>
<protein>
    <submittedName>
        <fullName evidence="1">Uncharacterized protein</fullName>
    </submittedName>
</protein>
<sequence>MLSARPSPLYTSYRINTDRVSFIRELLEKRRTLPRIAGKRVRAELLPSSSRRARSSLPLLVVPPHAAVRCEAPVSFSSASSELSGSRVSLVKGSLWTALC</sequence>
<proteinExistence type="predicted"/>